<evidence type="ECO:0000313" key="1">
    <source>
        <dbReference type="EMBL" id="KLO19651.1"/>
    </source>
</evidence>
<keyword evidence="2" id="KW-1185">Reference proteome</keyword>
<reference evidence="1 2" key="1">
    <citation type="submission" date="2015-04" db="EMBL/GenBank/DDBJ databases">
        <title>Complete genome sequence of Schizopora paradoxa KUC8140, a cosmopolitan wood degrader in East Asia.</title>
        <authorList>
            <consortium name="DOE Joint Genome Institute"/>
            <person name="Min B."/>
            <person name="Park H."/>
            <person name="Jang Y."/>
            <person name="Kim J.-J."/>
            <person name="Kim K.H."/>
            <person name="Pangilinan J."/>
            <person name="Lipzen A."/>
            <person name="Riley R."/>
            <person name="Grigoriev I.V."/>
            <person name="Spatafora J.W."/>
            <person name="Choi I.-G."/>
        </authorList>
    </citation>
    <scope>NUCLEOTIDE SEQUENCE [LARGE SCALE GENOMIC DNA]</scope>
    <source>
        <strain evidence="1 2">KUC8140</strain>
    </source>
</reference>
<dbReference type="Proteomes" id="UP000053477">
    <property type="component" value="Unassembled WGS sequence"/>
</dbReference>
<gene>
    <name evidence="1" type="ORF">SCHPADRAFT_52912</name>
</gene>
<organism evidence="1 2">
    <name type="scientific">Schizopora paradoxa</name>
    <dbReference type="NCBI Taxonomy" id="27342"/>
    <lineage>
        <taxon>Eukaryota</taxon>
        <taxon>Fungi</taxon>
        <taxon>Dikarya</taxon>
        <taxon>Basidiomycota</taxon>
        <taxon>Agaricomycotina</taxon>
        <taxon>Agaricomycetes</taxon>
        <taxon>Hymenochaetales</taxon>
        <taxon>Schizoporaceae</taxon>
        <taxon>Schizopora</taxon>
    </lineage>
</organism>
<accession>A0A0H2SRE8</accession>
<evidence type="ECO:0000313" key="2">
    <source>
        <dbReference type="Proteomes" id="UP000053477"/>
    </source>
</evidence>
<dbReference type="InParanoid" id="A0A0H2SRE8"/>
<proteinExistence type="predicted"/>
<dbReference type="EMBL" id="KQ085885">
    <property type="protein sequence ID" value="KLO19651.1"/>
    <property type="molecule type" value="Genomic_DNA"/>
</dbReference>
<dbReference type="AlphaFoldDB" id="A0A0H2SRE8"/>
<name>A0A0H2SRE8_9AGAM</name>
<sequence>MASTASLPSILPTLTTWPSWCTWSCSRRGFLSPSPPPPSQWNIKFVCYNYNLDRIIRDIVDYKYLNNFNNFNLHFNDFDFRFIYDFDLNDLNFFFHDLNNKYHLFVEPNYNITCDIHFHEHTSHPTD</sequence>
<protein>
    <submittedName>
        <fullName evidence="1">Uncharacterized protein</fullName>
    </submittedName>
</protein>